<evidence type="ECO:0000313" key="18">
    <source>
        <dbReference type="Proteomes" id="UP001149165"/>
    </source>
</evidence>
<dbReference type="PROSITE" id="PS50941">
    <property type="entry name" value="CHIT_BIND_I_2"/>
    <property type="match status" value="1"/>
</dbReference>
<dbReference type="SMART" id="SM00636">
    <property type="entry name" value="Glyco_18"/>
    <property type="match status" value="1"/>
</dbReference>
<feature type="compositionally biased region" description="Basic residues" evidence="13">
    <location>
        <begin position="101"/>
        <end position="113"/>
    </location>
</feature>
<keyword evidence="6" id="KW-0146">Chitin degradation</keyword>
<dbReference type="CDD" id="cd00035">
    <property type="entry name" value="ChtBD1"/>
    <property type="match status" value="1"/>
</dbReference>
<dbReference type="OrthoDB" id="73875at2759"/>
<feature type="disulfide bond" evidence="11">
    <location>
        <begin position="507"/>
        <end position="519"/>
    </location>
</feature>
<comment type="catalytic activity">
    <reaction evidence="1">
        <text>Random endo-hydrolysis of N-acetyl-beta-D-glucosaminide (1-&gt;4)-beta-linkages in chitin and chitodextrins.</text>
        <dbReference type="EC" id="3.2.1.14"/>
    </reaction>
</comment>
<dbReference type="PANTHER" id="PTHR47700:SF2">
    <property type="entry name" value="CHITINASE"/>
    <property type="match status" value="1"/>
</dbReference>
<dbReference type="GO" id="GO:0006032">
    <property type="term" value="P:chitin catabolic process"/>
    <property type="evidence" value="ECO:0007669"/>
    <property type="project" value="UniProtKB-KW"/>
</dbReference>
<dbReference type="GO" id="GO:0008061">
    <property type="term" value="F:chitin binding"/>
    <property type="evidence" value="ECO:0007669"/>
    <property type="project" value="UniProtKB-UniRule"/>
</dbReference>
<evidence type="ECO:0000256" key="4">
    <source>
        <dbReference type="ARBA" id="ARBA00022669"/>
    </source>
</evidence>
<dbReference type="PANTHER" id="PTHR47700">
    <property type="entry name" value="V CHITINASE, PUTATIVE (AFU_ORTHOLOGUE AFUA_6G13720)-RELATED"/>
    <property type="match status" value="1"/>
</dbReference>
<keyword evidence="11" id="KW-1015">Disulfide bond</keyword>
<evidence type="ECO:0000256" key="7">
    <source>
        <dbReference type="ARBA" id="ARBA00023026"/>
    </source>
</evidence>
<sequence>MLLPKGAPAIGLAMMSVASMSNAFQSSLQACPAPCTADSNEWTVYSSVDRIRYCTEPMLLDIPLHTDLEAEKGITKLLVCTANSTSNDANTPTIASAHSSSKGHRGISHKRFHTRDSSSCPSGEQRTISLDLSTATGNTSTPDSSFQAILKHTEDSFVDYADCDTRHVFGYYKGVAMGVYLGSAVNNQKTVSSVFENMRQKASDKKGVESMTMQRCNDVSNANSIIGVTFDTTGDLASVQSSVALWHAGRCADTAGTSTTIEGVTISETSSNSANNNSTVSDRQLSKRGDCETATVASGDTCASLAKECGISATDFTKYNNANVCSNLNIGERVCCSAGTIPATSAKLSKRGDCKVTSVGGGDTCTSMAKACGVSLADFKKYNADNDVDCNNLPVGQRLCCGAGTLPDITPKANKDGSCHSYKVKSNDQCSTIAAANGLKASDISDFNDGTTWGWFGCNNLQVGGNICLSKGDPPMPAALSNAQCGPQVTGTKKPTNGTALADLNQCPLNSCCDIWGQCGITPEYCTNVTGSTGNPGTAPKNKNGCISNCGTDIKKSQTAPAEQFRVGYYESWNYDRPCLNLRASSIDVATYTHIHWGFAGITDDFNVTINDTYGQWDGFKNLYGSNKILSFGGWGFSTSTSTYDKLREAMDPKNVDTFVDNIYNFVEANGLDGVDFDWEYPGEQDIPGIPKGLTSDGANYLAFLKKMKTNFPFDKTVSIAAPASYWYLKNFPIEEMSKTLDYIVYMTYDLHGQWDYGKEWTQEGCSNGNCLRSQVNLTETNYALAMITKAGVDSTKVMVGVASYGRSFGMADNDCTGPNCHYTGNRLHSTAEEGRCTKTAGIIAQAEIQEMITLNESTKSWYDEGSNSDIIVWNDTWAAYMSSDTMTSRQGYYKSFNFGGTIDWALDLIAFTGDDGDPNVVWTGPDMPKLSACTASYDTLEELEDAADSIPQHCLTQYTLNTLSTVLEGAMSNYTDLMNDGYDKKFKIYADSVSSNAGASVRDYVYKNGNKYFTCKVDEDLMCADQCEDKLYNCDLCKYFTGSCYESCDTLGCEMDHDYGSKKTRRQWQTISEPCPPDNSKRFQRTGENNQYESIHWTLVDDKADDFYSDLYTSTGIAKKYTSLGTYVFQNDCSGDVKDDDPCYKTGRDFNIPKASGYDADDVDNPKDTAKKGLDRSGNLHPQVKDIMLQINTDTFTGSGADVIDAISVPILMISSAVDQMSKVEKVAEQISAEEKKMKEEEIIGGFIAAILFLIPVAGEVLGTVEGLADMATVLSIAGTAADIGLGVEDIVKHPGNAALDIMNIVFDVGSLTSVSKASKAAKVRRDLTETQVTSLGTKVKSGLKSLEKVTGKCVTKE</sequence>
<reference evidence="17" key="2">
    <citation type="journal article" date="2023" name="IMA Fungus">
        <title>Comparative genomic study of the Penicillium genus elucidates a diverse pangenome and 15 lateral gene transfer events.</title>
        <authorList>
            <person name="Petersen C."/>
            <person name="Sorensen T."/>
            <person name="Nielsen M.R."/>
            <person name="Sondergaard T.E."/>
            <person name="Sorensen J.L."/>
            <person name="Fitzpatrick D.A."/>
            <person name="Frisvad J.C."/>
            <person name="Nielsen K.L."/>
        </authorList>
    </citation>
    <scope>NUCLEOTIDE SEQUENCE</scope>
    <source>
        <strain evidence="17">IBT 30069</strain>
    </source>
</reference>
<dbReference type="EMBL" id="JAPQKH010000011">
    <property type="protein sequence ID" value="KAJ5081191.1"/>
    <property type="molecule type" value="Genomic_DNA"/>
</dbReference>
<gene>
    <name evidence="17" type="ORF">N7456_013429</name>
</gene>
<dbReference type="PROSITE" id="PS51257">
    <property type="entry name" value="PROKAR_LIPOPROTEIN"/>
    <property type="match status" value="1"/>
</dbReference>
<evidence type="ECO:0000256" key="3">
    <source>
        <dbReference type="ARBA" id="ARBA00012729"/>
    </source>
</evidence>
<dbReference type="PROSITE" id="PS51782">
    <property type="entry name" value="LYSM"/>
    <property type="match status" value="3"/>
</dbReference>
<protein>
    <recommendedName>
        <fullName evidence="3">chitinase</fullName>
        <ecNumber evidence="3">3.2.1.14</ecNumber>
    </recommendedName>
</protein>
<feature type="compositionally biased region" description="Basic and acidic residues" evidence="13">
    <location>
        <begin position="1165"/>
        <end position="1176"/>
    </location>
</feature>
<dbReference type="SUPFAM" id="SSF54106">
    <property type="entry name" value="LysM domain"/>
    <property type="match status" value="3"/>
</dbReference>
<feature type="region of interest" description="Disordered" evidence="13">
    <location>
        <begin position="1156"/>
        <end position="1179"/>
    </location>
</feature>
<dbReference type="Gene3D" id="3.10.50.10">
    <property type="match status" value="1"/>
</dbReference>
<feature type="domain" description="GH18" evidence="16">
    <location>
        <begin position="564"/>
        <end position="951"/>
    </location>
</feature>
<dbReference type="EC" id="3.2.1.14" evidence="3"/>
<comment type="caution">
    <text evidence="17">The sequence shown here is derived from an EMBL/GenBank/DDBJ whole genome shotgun (WGS) entry which is preliminary data.</text>
</comment>
<feature type="region of interest" description="Disordered" evidence="13">
    <location>
        <begin position="90"/>
        <end position="126"/>
    </location>
</feature>
<evidence type="ECO:0000259" key="14">
    <source>
        <dbReference type="PROSITE" id="PS50941"/>
    </source>
</evidence>
<feature type="domain" description="LysM" evidence="15">
    <location>
        <begin position="355"/>
        <end position="401"/>
    </location>
</feature>
<keyword evidence="18" id="KW-1185">Reference proteome</keyword>
<dbReference type="GO" id="GO:0008843">
    <property type="term" value="F:endochitinase activity"/>
    <property type="evidence" value="ECO:0007669"/>
    <property type="project" value="UniProtKB-EC"/>
</dbReference>
<evidence type="ECO:0000259" key="15">
    <source>
        <dbReference type="PROSITE" id="PS51782"/>
    </source>
</evidence>
<dbReference type="PROSITE" id="PS51910">
    <property type="entry name" value="GH18_2"/>
    <property type="match status" value="1"/>
</dbReference>
<evidence type="ECO:0000256" key="12">
    <source>
        <dbReference type="RuleBase" id="RU000489"/>
    </source>
</evidence>
<feature type="disulfide bond" evidence="11">
    <location>
        <begin position="512"/>
        <end position="526"/>
    </location>
</feature>
<feature type="disulfide bond" evidence="11">
    <location>
        <begin position="546"/>
        <end position="550"/>
    </location>
</feature>
<dbReference type="Gene3D" id="3.10.350.10">
    <property type="entry name" value="LysM domain"/>
    <property type="match status" value="3"/>
</dbReference>
<feature type="compositionally biased region" description="Polar residues" evidence="13">
    <location>
        <begin position="90"/>
        <end position="100"/>
    </location>
</feature>
<organism evidence="17 18">
    <name type="scientific">Penicillium angulare</name>
    <dbReference type="NCBI Taxonomy" id="116970"/>
    <lineage>
        <taxon>Eukaryota</taxon>
        <taxon>Fungi</taxon>
        <taxon>Dikarya</taxon>
        <taxon>Ascomycota</taxon>
        <taxon>Pezizomycotina</taxon>
        <taxon>Eurotiomycetes</taxon>
        <taxon>Eurotiomycetidae</taxon>
        <taxon>Eurotiales</taxon>
        <taxon>Aspergillaceae</taxon>
        <taxon>Penicillium</taxon>
    </lineage>
</organism>
<dbReference type="Pfam" id="PF01476">
    <property type="entry name" value="LysM"/>
    <property type="match status" value="3"/>
</dbReference>
<evidence type="ECO:0000256" key="13">
    <source>
        <dbReference type="SAM" id="MobiDB-lite"/>
    </source>
</evidence>
<evidence type="ECO:0000259" key="16">
    <source>
        <dbReference type="PROSITE" id="PS51910"/>
    </source>
</evidence>
<feature type="domain" description="Chitin-binding type-1" evidence="14">
    <location>
        <begin position="482"/>
        <end position="552"/>
    </location>
</feature>
<dbReference type="InterPro" id="IPR001579">
    <property type="entry name" value="Glyco_hydro_18_chit_AS"/>
</dbReference>
<dbReference type="InterPro" id="IPR036861">
    <property type="entry name" value="Endochitinase-like_sf"/>
</dbReference>
<dbReference type="InterPro" id="IPR011583">
    <property type="entry name" value="Chitinase_II/V-like_cat"/>
</dbReference>
<evidence type="ECO:0000256" key="11">
    <source>
        <dbReference type="PROSITE-ProRule" id="PRU00261"/>
    </source>
</evidence>
<dbReference type="PROSITE" id="PS01095">
    <property type="entry name" value="GH18_1"/>
    <property type="match status" value="1"/>
</dbReference>
<name>A0A9W9EG99_9EURO</name>
<evidence type="ECO:0000256" key="8">
    <source>
        <dbReference type="ARBA" id="ARBA00023277"/>
    </source>
</evidence>
<dbReference type="SMART" id="SM00257">
    <property type="entry name" value="LysM"/>
    <property type="match status" value="3"/>
</dbReference>
<accession>A0A9W9EG99</accession>
<evidence type="ECO:0000256" key="1">
    <source>
        <dbReference type="ARBA" id="ARBA00000822"/>
    </source>
</evidence>
<comment type="similarity">
    <text evidence="2">Belongs to the glycosyl hydrolase 18 family. Chitinase class V subfamily.</text>
</comment>
<evidence type="ECO:0000256" key="6">
    <source>
        <dbReference type="ARBA" id="ARBA00023024"/>
    </source>
</evidence>
<evidence type="ECO:0000256" key="5">
    <source>
        <dbReference type="ARBA" id="ARBA00022801"/>
    </source>
</evidence>
<dbReference type="SUPFAM" id="SSF54556">
    <property type="entry name" value="Chitinase insertion domain"/>
    <property type="match status" value="1"/>
</dbReference>
<keyword evidence="7" id="KW-0843">Virulence</keyword>
<keyword evidence="8" id="KW-0119">Carbohydrate metabolism</keyword>
<feature type="domain" description="LysM" evidence="15">
    <location>
        <begin position="420"/>
        <end position="469"/>
    </location>
</feature>
<evidence type="ECO:0000256" key="2">
    <source>
        <dbReference type="ARBA" id="ARBA00008682"/>
    </source>
</evidence>
<dbReference type="Gene3D" id="3.20.20.80">
    <property type="entry name" value="Glycosidases"/>
    <property type="match status" value="1"/>
</dbReference>
<reference evidence="17" key="1">
    <citation type="submission" date="2022-11" db="EMBL/GenBank/DDBJ databases">
        <authorList>
            <person name="Petersen C."/>
        </authorList>
    </citation>
    <scope>NUCLEOTIDE SEQUENCE</scope>
    <source>
        <strain evidence="17">IBT 30069</strain>
    </source>
</reference>
<keyword evidence="4 11" id="KW-0147">Chitin-binding</keyword>
<proteinExistence type="inferred from homology"/>
<dbReference type="InterPro" id="IPR018392">
    <property type="entry name" value="LysM"/>
</dbReference>
<dbReference type="CDD" id="cd02878">
    <property type="entry name" value="GH18_zymocin_alpha"/>
    <property type="match status" value="1"/>
</dbReference>
<dbReference type="InterPro" id="IPR017853">
    <property type="entry name" value="GH"/>
</dbReference>
<dbReference type="SUPFAM" id="SSF51445">
    <property type="entry name" value="(Trans)glycosidases"/>
    <property type="match status" value="1"/>
</dbReference>
<dbReference type="SUPFAM" id="SSF57016">
    <property type="entry name" value="Plant lectins/antimicrobial peptides"/>
    <property type="match status" value="1"/>
</dbReference>
<evidence type="ECO:0000256" key="10">
    <source>
        <dbReference type="ARBA" id="ARBA00023326"/>
    </source>
</evidence>
<comment type="caution">
    <text evidence="11">Lacks conserved residue(s) required for the propagation of feature annotation.</text>
</comment>
<dbReference type="InterPro" id="IPR001223">
    <property type="entry name" value="Glyco_hydro18_cat"/>
</dbReference>
<dbReference type="InterPro" id="IPR053214">
    <property type="entry name" value="LysM12-like"/>
</dbReference>
<keyword evidence="9 12" id="KW-0326">Glycosidase</keyword>
<keyword evidence="10" id="KW-0624">Polysaccharide degradation</keyword>
<evidence type="ECO:0000313" key="17">
    <source>
        <dbReference type="EMBL" id="KAJ5081191.1"/>
    </source>
</evidence>
<dbReference type="InterPro" id="IPR029070">
    <property type="entry name" value="Chitinase_insertion_sf"/>
</dbReference>
<dbReference type="GO" id="GO:0000272">
    <property type="term" value="P:polysaccharide catabolic process"/>
    <property type="evidence" value="ECO:0007669"/>
    <property type="project" value="UniProtKB-KW"/>
</dbReference>
<dbReference type="Proteomes" id="UP001149165">
    <property type="component" value="Unassembled WGS sequence"/>
</dbReference>
<feature type="domain" description="LysM" evidence="15">
    <location>
        <begin position="292"/>
        <end position="336"/>
    </location>
</feature>
<evidence type="ECO:0000256" key="9">
    <source>
        <dbReference type="ARBA" id="ARBA00023295"/>
    </source>
</evidence>
<dbReference type="InterPro" id="IPR001002">
    <property type="entry name" value="Chitin-bd_1"/>
</dbReference>
<dbReference type="Pfam" id="PF00704">
    <property type="entry name" value="Glyco_hydro_18"/>
    <property type="match status" value="1"/>
</dbReference>
<keyword evidence="5 12" id="KW-0378">Hydrolase</keyword>
<dbReference type="CDD" id="cd00118">
    <property type="entry name" value="LysM"/>
    <property type="match status" value="1"/>
</dbReference>
<dbReference type="InterPro" id="IPR036779">
    <property type="entry name" value="LysM_dom_sf"/>
</dbReference>
<feature type="compositionally biased region" description="Polar residues" evidence="13">
    <location>
        <begin position="117"/>
        <end position="126"/>
    </location>
</feature>